<dbReference type="NCBIfam" id="NF045478">
    <property type="entry name" value="XF1762_fam"/>
    <property type="match status" value="1"/>
</dbReference>
<evidence type="ECO:0008006" key="3">
    <source>
        <dbReference type="Google" id="ProtNLM"/>
    </source>
</evidence>
<evidence type="ECO:0000313" key="2">
    <source>
        <dbReference type="Proteomes" id="UP000253303"/>
    </source>
</evidence>
<keyword evidence="2" id="KW-1185">Reference proteome</keyword>
<sequence>MVIVPLAIRTARAFVAWQHRHLGPPPGAMFAIGVTTPDTTLVGVAIIGRPTTRAFDDGFTAEVTRLATDGTPNACSALLGAAWRAARAMGHRRLITYTRAREPGTSLHAAGYRRVTARPQAIAADGIQRTLWEITAVNPDGGR</sequence>
<gene>
    <name evidence="1" type="ORF">DP939_22415</name>
</gene>
<name>A0A366LWL3_9ACTN</name>
<dbReference type="EMBL" id="QMEY01000009">
    <property type="protein sequence ID" value="RBQ18147.1"/>
    <property type="molecule type" value="Genomic_DNA"/>
</dbReference>
<dbReference type="AlphaFoldDB" id="A0A366LWL3"/>
<dbReference type="InterPro" id="IPR053780">
    <property type="entry name" value="Gp66-like"/>
</dbReference>
<organism evidence="1 2">
    <name type="scientific">Spongiactinospora rosea</name>
    <dbReference type="NCBI Taxonomy" id="2248750"/>
    <lineage>
        <taxon>Bacteria</taxon>
        <taxon>Bacillati</taxon>
        <taxon>Actinomycetota</taxon>
        <taxon>Actinomycetes</taxon>
        <taxon>Streptosporangiales</taxon>
        <taxon>Streptosporangiaceae</taxon>
        <taxon>Spongiactinospora</taxon>
    </lineage>
</organism>
<comment type="caution">
    <text evidence="1">The sequence shown here is derived from an EMBL/GenBank/DDBJ whole genome shotgun (WGS) entry which is preliminary data.</text>
</comment>
<proteinExistence type="predicted"/>
<dbReference type="Proteomes" id="UP000253303">
    <property type="component" value="Unassembled WGS sequence"/>
</dbReference>
<accession>A0A366LWL3</accession>
<dbReference type="OrthoDB" id="1653618at2"/>
<reference evidence="1 2" key="1">
    <citation type="submission" date="2018-06" db="EMBL/GenBank/DDBJ databases">
        <title>Sphaerisporangium craniellae sp. nov., isolated from a marine sponge in the South China Sea.</title>
        <authorList>
            <person name="Li L."/>
        </authorList>
    </citation>
    <scope>NUCLEOTIDE SEQUENCE [LARGE SCALE GENOMIC DNA]</scope>
    <source>
        <strain evidence="1 2">LHW63015</strain>
    </source>
</reference>
<evidence type="ECO:0000313" key="1">
    <source>
        <dbReference type="EMBL" id="RBQ18147.1"/>
    </source>
</evidence>
<protein>
    <recommendedName>
        <fullName evidence="3">N-acetyltransferase domain-containing protein</fullName>
    </recommendedName>
</protein>